<dbReference type="Pfam" id="PF01063">
    <property type="entry name" value="Aminotran_4"/>
    <property type="match status" value="1"/>
</dbReference>
<keyword evidence="5" id="KW-1185">Reference proteome</keyword>
<dbReference type="EC" id="4.1.3.38" evidence="3"/>
<evidence type="ECO:0000313" key="2">
    <source>
        <dbReference type="EMBL" id="SDM78697.1"/>
    </source>
</evidence>
<dbReference type="InterPro" id="IPR036038">
    <property type="entry name" value="Aminotransferase-like"/>
</dbReference>
<evidence type="ECO:0000313" key="3">
    <source>
        <dbReference type="EMBL" id="TFB81051.1"/>
    </source>
</evidence>
<dbReference type="Proteomes" id="UP000298252">
    <property type="component" value="Unassembled WGS sequence"/>
</dbReference>
<dbReference type="Gene3D" id="3.20.10.10">
    <property type="entry name" value="D-amino Acid Aminotransferase, subunit A, domain 2"/>
    <property type="match status" value="1"/>
</dbReference>
<dbReference type="PANTHER" id="PTHR42743:SF11">
    <property type="entry name" value="AMINODEOXYCHORISMATE LYASE"/>
    <property type="match status" value="1"/>
</dbReference>
<dbReference type="SUPFAM" id="SSF56752">
    <property type="entry name" value="D-aminoacid aminotransferase-like PLP-dependent enzymes"/>
    <property type="match status" value="1"/>
</dbReference>
<dbReference type="STRING" id="1424659.SAMN05216368_102237"/>
<dbReference type="EMBL" id="SOFD01000009">
    <property type="protein sequence ID" value="TFB81051.1"/>
    <property type="molecule type" value="Genomic_DNA"/>
</dbReference>
<dbReference type="NCBIfam" id="NF005886">
    <property type="entry name" value="PRK07849.1-1"/>
    <property type="match status" value="1"/>
</dbReference>
<dbReference type="EMBL" id="FNIB01000002">
    <property type="protein sequence ID" value="SDM78697.1"/>
    <property type="molecule type" value="Genomic_DNA"/>
</dbReference>
<comment type="similarity">
    <text evidence="1">Belongs to the class-IV pyridoxal-phosphate-dependent aminotransferase family.</text>
</comment>
<dbReference type="InterPro" id="IPR043131">
    <property type="entry name" value="BCAT-like_N"/>
</dbReference>
<dbReference type="Gene3D" id="3.30.470.10">
    <property type="match status" value="1"/>
</dbReference>
<proteinExistence type="inferred from homology"/>
<dbReference type="GO" id="GO:0005829">
    <property type="term" value="C:cytosol"/>
    <property type="evidence" value="ECO:0007669"/>
    <property type="project" value="TreeGrafter"/>
</dbReference>
<keyword evidence="2" id="KW-0456">Lyase</keyword>
<accession>A0A4R8VCG8</accession>
<organism evidence="2 4">
    <name type="scientific">Cryobacterium flavum</name>
    <dbReference type="NCBI Taxonomy" id="1424659"/>
    <lineage>
        <taxon>Bacteria</taxon>
        <taxon>Bacillati</taxon>
        <taxon>Actinomycetota</taxon>
        <taxon>Actinomycetes</taxon>
        <taxon>Micrococcales</taxon>
        <taxon>Microbacteriaceae</taxon>
        <taxon>Cryobacterium</taxon>
    </lineage>
</organism>
<evidence type="ECO:0000256" key="1">
    <source>
        <dbReference type="ARBA" id="ARBA00009320"/>
    </source>
</evidence>
<reference evidence="2 4" key="1">
    <citation type="submission" date="2016-10" db="EMBL/GenBank/DDBJ databases">
        <authorList>
            <person name="Varghese N."/>
            <person name="Submissions S."/>
        </authorList>
    </citation>
    <scope>NUCLEOTIDE SEQUENCE [LARGE SCALE GENOMIC DNA]</scope>
    <source>
        <strain evidence="2 4">CGMCC 1.11215</strain>
    </source>
</reference>
<dbReference type="GO" id="GO:0008696">
    <property type="term" value="F:4-amino-4-deoxychorismate lyase activity"/>
    <property type="evidence" value="ECO:0007669"/>
    <property type="project" value="UniProtKB-EC"/>
</dbReference>
<reference evidence="3 5" key="2">
    <citation type="submission" date="2019-03" db="EMBL/GenBank/DDBJ databases">
        <title>Genomics of glacier-inhabiting Cryobacterium strains.</title>
        <authorList>
            <person name="Liu Q."/>
            <person name="Xin Y.-H."/>
        </authorList>
    </citation>
    <scope>NUCLEOTIDE SEQUENCE [LARGE SCALE GENOMIC DNA]</scope>
    <source>
        <strain evidence="3 5">Hh8</strain>
    </source>
</reference>
<dbReference type="RefSeq" id="WP_092339228.1">
    <property type="nucleotide sequence ID" value="NZ_FNIB01000002.1"/>
</dbReference>
<gene>
    <name evidence="3" type="ORF">E3O21_04115</name>
    <name evidence="2" type="ORF">SAMN05216368_102237</name>
</gene>
<evidence type="ECO:0000313" key="5">
    <source>
        <dbReference type="Proteomes" id="UP000298252"/>
    </source>
</evidence>
<dbReference type="InterPro" id="IPR050571">
    <property type="entry name" value="Class-IV_PLP-Dep_Aminotrnsfr"/>
</dbReference>
<dbReference type="GO" id="GO:0046394">
    <property type="term" value="P:carboxylic acid biosynthetic process"/>
    <property type="evidence" value="ECO:0007669"/>
    <property type="project" value="UniProtKB-ARBA"/>
</dbReference>
<protein>
    <submittedName>
        <fullName evidence="2">4-amino-4-deoxychorismate lyase</fullName>
    </submittedName>
    <submittedName>
        <fullName evidence="3">Aminodeoxychorismate lyase</fullName>
        <ecNumber evidence="3">4.1.3.38</ecNumber>
    </submittedName>
</protein>
<dbReference type="PANTHER" id="PTHR42743">
    <property type="entry name" value="AMINO-ACID AMINOTRANSFERASE"/>
    <property type="match status" value="1"/>
</dbReference>
<sequence length="295" mass="32053">MRLPFTLLIDPVPADSLQQDFSDTFHEMESTAPALRVGELSTQRGDGIFETLAVVDGHPQEVEPHISRLRNSARICELPVPNAEQWRAAIAYAVSRIPQRGEIALKFVLSRGVEHGPAPTAWLHAAAASDFTAVRANGVRVITLDRGYPRGAAEKAPWLLMGAKTLSYAVNMAAIREAHRRGADDTIFLTTDGFVMEGPTSSVVLRINGEYVTPAPSGAILHGTTQQSMFDYLRAQGSRVEYRDVTLKELRHADAAWLVSSVRLAVSVVALDGEPFPADQALTDALNAYLLGRTA</sequence>
<evidence type="ECO:0000313" key="4">
    <source>
        <dbReference type="Proteomes" id="UP000199639"/>
    </source>
</evidence>
<dbReference type="AlphaFoldDB" id="A0A4R8VCG8"/>
<name>A0A4R8VCG8_9MICO</name>
<dbReference type="InterPro" id="IPR043132">
    <property type="entry name" value="BCAT-like_C"/>
</dbReference>
<dbReference type="Proteomes" id="UP000199639">
    <property type="component" value="Unassembled WGS sequence"/>
</dbReference>
<dbReference type="InterPro" id="IPR001544">
    <property type="entry name" value="Aminotrans_IV"/>
</dbReference>